<evidence type="ECO:0000313" key="2">
    <source>
        <dbReference type="Proteomes" id="UP001153331"/>
    </source>
</evidence>
<name>A0ACC2IT88_9PLEO</name>
<comment type="caution">
    <text evidence="1">The sequence shown here is derived from an EMBL/GenBank/DDBJ whole genome shotgun (WGS) entry which is preliminary data.</text>
</comment>
<protein>
    <submittedName>
        <fullName evidence="1">Uncharacterized protein</fullName>
    </submittedName>
</protein>
<keyword evidence="2" id="KW-1185">Reference proteome</keyword>
<accession>A0ACC2IT88</accession>
<proteinExistence type="predicted"/>
<sequence length="359" mass="38988">MMTSRTVIAHGLIALSFLSTSTLAQDSDRCSALAPELAYNASATVEIPALNLVYLGAGTERPRIENETDFTWQLSSYIQPRLGDGSSSENSTQTVVWLDIKSSDTERLGSEMGMCHNFVPLRLNSNLAWSRAALEASVQDTGDCRKMVSEACLDRLKVQYESHAMGERDESSSCNTMDTNNTVPWECAESGMMAEPINRENPDFNASLETRFPVWSNESRAVLAQSNDSLVCDGRNFSSSFGTYATDGDYDVDTNFPLMDIMTFSPRVSSGRIQDGSMHRVQISCLVPGAVTEGSREKESVESVLETFNATNDDQAGNNQTGDGDTGDDKSAGATTFGRGVETWTLLVWALSVGCAFAV</sequence>
<evidence type="ECO:0000313" key="1">
    <source>
        <dbReference type="EMBL" id="KAJ8118273.1"/>
    </source>
</evidence>
<dbReference type="EMBL" id="JAPHNI010000024">
    <property type="protein sequence ID" value="KAJ8118273.1"/>
    <property type="molecule type" value="Genomic_DNA"/>
</dbReference>
<organism evidence="1 2">
    <name type="scientific">Boeremia exigua</name>
    <dbReference type="NCBI Taxonomy" id="749465"/>
    <lineage>
        <taxon>Eukaryota</taxon>
        <taxon>Fungi</taxon>
        <taxon>Dikarya</taxon>
        <taxon>Ascomycota</taxon>
        <taxon>Pezizomycotina</taxon>
        <taxon>Dothideomycetes</taxon>
        <taxon>Pleosporomycetidae</taxon>
        <taxon>Pleosporales</taxon>
        <taxon>Pleosporineae</taxon>
        <taxon>Didymellaceae</taxon>
        <taxon>Boeremia</taxon>
    </lineage>
</organism>
<reference evidence="1" key="1">
    <citation type="submission" date="2022-11" db="EMBL/GenBank/DDBJ databases">
        <title>Genome Sequence of Boeremia exigua.</title>
        <authorList>
            <person name="Buettner E."/>
        </authorList>
    </citation>
    <scope>NUCLEOTIDE SEQUENCE</scope>
    <source>
        <strain evidence="1">CU02</strain>
    </source>
</reference>
<gene>
    <name evidence="1" type="ORF">OPT61_g712</name>
</gene>
<dbReference type="Proteomes" id="UP001153331">
    <property type="component" value="Unassembled WGS sequence"/>
</dbReference>